<dbReference type="EMBL" id="AGCI01000066">
    <property type="protein sequence ID" value="EHM41599.1"/>
    <property type="molecule type" value="Genomic_DNA"/>
</dbReference>
<proteinExistence type="predicted"/>
<accession>G9Y880</accession>
<gene>
    <name evidence="1" type="ORF">HMPREF0454_02790</name>
</gene>
<sequence length="41" mass="4692">MNRLALNRYFIKGTLSGNNQSTTSNNHKNRLTAERMPCHVC</sequence>
<dbReference type="HOGENOM" id="CLU_3270868_0_0_6"/>
<dbReference type="AlphaFoldDB" id="G9Y880"/>
<comment type="caution">
    <text evidence="1">The sequence shown here is derived from an EMBL/GenBank/DDBJ whole genome shotgun (WGS) entry which is preliminary data.</text>
</comment>
<name>G9Y880_HAFAL</name>
<evidence type="ECO:0000313" key="1">
    <source>
        <dbReference type="EMBL" id="EHM41599.1"/>
    </source>
</evidence>
<evidence type="ECO:0000313" key="2">
    <source>
        <dbReference type="Proteomes" id="UP000005959"/>
    </source>
</evidence>
<organism evidence="1 2">
    <name type="scientific">Hafnia alvei ATCC 51873</name>
    <dbReference type="NCBI Taxonomy" id="1002364"/>
    <lineage>
        <taxon>Bacteria</taxon>
        <taxon>Pseudomonadati</taxon>
        <taxon>Pseudomonadota</taxon>
        <taxon>Gammaproteobacteria</taxon>
        <taxon>Enterobacterales</taxon>
        <taxon>Hafniaceae</taxon>
        <taxon>Hafnia</taxon>
    </lineage>
</organism>
<protein>
    <submittedName>
        <fullName evidence="1">Uncharacterized protein</fullName>
    </submittedName>
</protein>
<reference evidence="1 2" key="1">
    <citation type="submission" date="2011-08" db="EMBL/GenBank/DDBJ databases">
        <authorList>
            <person name="Weinstock G."/>
            <person name="Sodergren E."/>
            <person name="Clifton S."/>
            <person name="Fulton L."/>
            <person name="Fulton B."/>
            <person name="Courtney L."/>
            <person name="Fronick C."/>
            <person name="Harrison M."/>
            <person name="Strong C."/>
            <person name="Farmer C."/>
            <person name="Delahaunty K."/>
            <person name="Markovic C."/>
            <person name="Hall O."/>
            <person name="Minx P."/>
            <person name="Tomlinson C."/>
            <person name="Mitreva M."/>
            <person name="Hou S."/>
            <person name="Chen J."/>
            <person name="Wollam A."/>
            <person name="Pepin K.H."/>
            <person name="Johnson M."/>
            <person name="Bhonagiri V."/>
            <person name="Zhang X."/>
            <person name="Suruliraj S."/>
            <person name="Warren W."/>
            <person name="Chinwalla A."/>
            <person name="Mardis E.R."/>
            <person name="Wilson R.K."/>
        </authorList>
    </citation>
    <scope>NUCLEOTIDE SEQUENCE [LARGE SCALE GENOMIC DNA]</scope>
    <source>
        <strain evidence="1 2">ATCC 51873</strain>
    </source>
</reference>
<dbReference type="Proteomes" id="UP000005959">
    <property type="component" value="Unassembled WGS sequence"/>
</dbReference>